<reference evidence="2 3" key="1">
    <citation type="journal article" date="2015" name="Environ. Microbiol.">
        <title>Genome analyses suggest the presence of polyploidy and recent human-driven expansions in eight global populations of the honeybee pathogen Nosema ceranae.</title>
        <authorList>
            <person name="Pelin A."/>
            <person name="Selman M."/>
            <person name="Aris-Brosou S."/>
            <person name="Farinelli L."/>
            <person name="Corradi N."/>
        </authorList>
    </citation>
    <scope>NUCLEOTIDE SEQUENCE [LARGE SCALE GENOMIC DNA]</scope>
    <source>
        <strain evidence="2 3">PA08 1199</strain>
    </source>
</reference>
<evidence type="ECO:0000313" key="2">
    <source>
        <dbReference type="EMBL" id="KKO74988.1"/>
    </source>
</evidence>
<dbReference type="EMBL" id="JPQZ01000036">
    <property type="protein sequence ID" value="KKO74988.1"/>
    <property type="molecule type" value="Genomic_DNA"/>
</dbReference>
<comment type="caution">
    <text evidence="2">The sequence shown here is derived from an EMBL/GenBank/DDBJ whole genome shotgun (WGS) entry which is preliminary data.</text>
</comment>
<dbReference type="AlphaFoldDB" id="A0A0F9WPW3"/>
<feature type="signal peptide" evidence="1">
    <location>
        <begin position="1"/>
        <end position="15"/>
    </location>
</feature>
<dbReference type="VEuPathDB" id="MicrosporidiaDB:AAJ76_360003817"/>
<accession>A0A0F9WPW3</accession>
<organism evidence="2 3">
    <name type="scientific">Vairimorpha ceranae</name>
    <dbReference type="NCBI Taxonomy" id="40302"/>
    <lineage>
        <taxon>Eukaryota</taxon>
        <taxon>Fungi</taxon>
        <taxon>Fungi incertae sedis</taxon>
        <taxon>Microsporidia</taxon>
        <taxon>Nosematidae</taxon>
        <taxon>Vairimorpha</taxon>
    </lineage>
</organism>
<proteinExistence type="predicted"/>
<dbReference type="VEuPathDB" id="MicrosporidiaDB:G9O61_00g020890"/>
<dbReference type="VEuPathDB" id="MicrosporidiaDB:G9O61_00g020070"/>
<dbReference type="RefSeq" id="XP_024330730.1">
    <property type="nucleotide sequence ID" value="XM_024475332.1"/>
</dbReference>
<name>A0A0F9WPW3_9MICR</name>
<protein>
    <submittedName>
        <fullName evidence="2">Uncharacterized protein</fullName>
    </submittedName>
</protein>
<dbReference type="VEuPathDB" id="MicrosporidiaDB:NCER_101886"/>
<keyword evidence="3" id="KW-1185">Reference proteome</keyword>
<dbReference type="Proteomes" id="UP000034350">
    <property type="component" value="Unassembled WGS sequence"/>
</dbReference>
<evidence type="ECO:0000256" key="1">
    <source>
        <dbReference type="SAM" id="SignalP"/>
    </source>
</evidence>
<sequence length="199" mass="23371">MQILFFLIHHLCTVSYKFTKITKDTDTSKYQYLGKKDKVKFYIERQSEKLNSVPLPQQIDKLKNLSIKIEKNNNVYVINPLKHFKVVINDTTCQNLGEFDRMKFTNNSIVCYYKNGDVCDKSKIMFVMDEGEPKIEKYFSGVASYLVFKVTGPFLGEKCELKIIYYLKENEEKINLEVEDTIPSFINYLKQSYASNKDK</sequence>
<dbReference type="GeneID" id="36320270"/>
<feature type="chain" id="PRO_5012294401" evidence="1">
    <location>
        <begin position="16"/>
        <end position="199"/>
    </location>
</feature>
<evidence type="ECO:0000313" key="3">
    <source>
        <dbReference type="Proteomes" id="UP000034350"/>
    </source>
</evidence>
<dbReference type="OrthoDB" id="10625775at2759"/>
<keyword evidence="1" id="KW-0732">Signal</keyword>
<gene>
    <name evidence="2" type="ORF">AAJ76_360003817</name>
</gene>